<reference evidence="4" key="1">
    <citation type="journal article" date="2017" name="bioRxiv">
        <title>Comparative analysis of the genomes of Stylophora pistillata and Acropora digitifera provides evidence for extensive differences between species of corals.</title>
        <authorList>
            <person name="Voolstra C.R."/>
            <person name="Li Y."/>
            <person name="Liew Y.J."/>
            <person name="Baumgarten S."/>
            <person name="Zoccola D."/>
            <person name="Flot J.-F."/>
            <person name="Tambutte S."/>
            <person name="Allemand D."/>
            <person name="Aranda M."/>
        </authorList>
    </citation>
    <scope>NUCLEOTIDE SEQUENCE [LARGE SCALE GENOMIC DNA]</scope>
</reference>
<gene>
    <name evidence="3" type="primary">pol</name>
    <name evidence="3" type="ORF">AWC38_SpisGene1509</name>
</gene>
<dbReference type="GO" id="GO:0070652">
    <property type="term" value="C:HAUS complex"/>
    <property type="evidence" value="ECO:0007669"/>
    <property type="project" value="InterPro"/>
</dbReference>
<dbReference type="GO" id="GO:0005813">
    <property type="term" value="C:centrosome"/>
    <property type="evidence" value="ECO:0007669"/>
    <property type="project" value="TreeGrafter"/>
</dbReference>
<dbReference type="SUPFAM" id="SSF56672">
    <property type="entry name" value="DNA/RNA polymerases"/>
    <property type="match status" value="1"/>
</dbReference>
<evidence type="ECO:0000313" key="3">
    <source>
        <dbReference type="EMBL" id="PFX33654.1"/>
    </source>
</evidence>
<dbReference type="OrthoDB" id="5985347at2759"/>
<evidence type="ECO:0000313" key="4">
    <source>
        <dbReference type="Proteomes" id="UP000225706"/>
    </source>
</evidence>
<dbReference type="InterPro" id="IPR029131">
    <property type="entry name" value="HAUS5"/>
</dbReference>
<feature type="coiled-coil region" evidence="1">
    <location>
        <begin position="750"/>
        <end position="819"/>
    </location>
</feature>
<dbReference type="GO" id="GO:0003964">
    <property type="term" value="F:RNA-directed DNA polymerase activity"/>
    <property type="evidence" value="ECO:0007669"/>
    <property type="project" value="UniProtKB-KW"/>
</dbReference>
<proteinExistence type="predicted"/>
<dbReference type="CDD" id="cd01650">
    <property type="entry name" value="RT_nLTR_like"/>
    <property type="match status" value="1"/>
</dbReference>
<dbReference type="Pfam" id="PF14817">
    <property type="entry name" value="HAUS5"/>
    <property type="match status" value="2"/>
</dbReference>
<dbReference type="GO" id="GO:0051225">
    <property type="term" value="P:spindle assembly"/>
    <property type="evidence" value="ECO:0007669"/>
    <property type="project" value="InterPro"/>
</dbReference>
<keyword evidence="4" id="KW-1185">Reference proteome</keyword>
<dbReference type="Pfam" id="PF00078">
    <property type="entry name" value="RVT_1"/>
    <property type="match status" value="1"/>
</dbReference>
<evidence type="ECO:0000256" key="1">
    <source>
        <dbReference type="SAM" id="Coils"/>
    </source>
</evidence>
<keyword evidence="1" id="KW-0175">Coiled coil</keyword>
<dbReference type="Proteomes" id="UP000225706">
    <property type="component" value="Unassembled WGS sequence"/>
</dbReference>
<keyword evidence="3" id="KW-0548">Nucleotidyltransferase</keyword>
<organism evidence="3 4">
    <name type="scientific">Stylophora pistillata</name>
    <name type="common">Smooth cauliflower coral</name>
    <dbReference type="NCBI Taxonomy" id="50429"/>
    <lineage>
        <taxon>Eukaryota</taxon>
        <taxon>Metazoa</taxon>
        <taxon>Cnidaria</taxon>
        <taxon>Anthozoa</taxon>
        <taxon>Hexacorallia</taxon>
        <taxon>Scleractinia</taxon>
        <taxon>Astrocoeniina</taxon>
        <taxon>Pocilloporidae</taxon>
        <taxon>Stylophora</taxon>
    </lineage>
</organism>
<dbReference type="InterPro" id="IPR043502">
    <property type="entry name" value="DNA/RNA_pol_sf"/>
</dbReference>
<dbReference type="AlphaFoldDB" id="A0A2B4SSK1"/>
<sequence>MERDRDLAEQLRGWALDEMRFRSQGRHINTSVMPWSNGGCLEVCVAVCQIYKNCAEDPWEFEVNDVEVKGTLSTGPCSKLGYGDPRQFINNLADELKTGNSSKPFWNFVQSKRKVKCDLASLKVNDSYLNDNLSIANGMNSYFSSVFTVEDHENFPDLEYITDEKLCNIFCSATEVEKLLRNLNIYKSPGPDYISPRILRECAQVLSSPLALFLNTSFSQGQLPSIWKSAHITPVHKKGSKNLMENYRQISLTCIVCKIAEAVVKSRVVDFWSDLNLFNPDQFAYLRGKSTLAQLLTCYNDWAKARNCSQQTDIIFLDLSKAFDSVPHERLLLKLQRYGIDGSLLLWIRNFLTNRRQRVVLRGNCSDWSPVISGVPQGTVLGPILFIIYINDISANIASTVKIYADDTKIYRKIMEPDKDIPALQLDLNKLSDWANKWQLRFNPEKCEVMRVTHSRDRSKPSYSLGTQLKSVDSAKDLGVTINYDLSWETISRQKLIHEQGPPVVDKADYSERGDLKEKHSQLTKELLEVRIKVHHLEKEMRALQKEILEAEEAYSETTQEISDLTKRTALLSAHSKQCRRLAELYMGLAKQINDKSTIYKDIARKKPADPTYYTTQGIITGRMQTFTATDGRSTPTGLESTSTNALSQHMAKDILTSLCRIAEDSAISLQELSVRIDLKKDAQQLKFIESERGLNQAWRGRQRLQTLQQQLEGNFVASYQDSPGNFELARVLLHNELELAASKASLDYMKAAIAELAECRNERQRAKEILIMKHKKIQDFERLAQTKQSLIQALVKQNSNARTRIENQKQELLQYMQQKICSHEAHVVAMTKQLQNSTAREVDNARRVPVSELSINRLENLTTSAGGGPIRAVLDSLDFPMYKAPEELLPTTMNLKEKVDDVKILVQSRNSMFSEVSGEGSCDRMVVHLNGLRREVAEQDRAQLDYIMPLIQKGLNKTTKALSDCISVKDVVSSWWEQPAQFVVPWVKLDDLNMRQWTDQWTLSATRLRQLQMSHSH</sequence>
<feature type="coiled-coil region" evidence="1">
    <location>
        <begin position="520"/>
        <end position="568"/>
    </location>
</feature>
<dbReference type="EMBL" id="LSMT01000010">
    <property type="protein sequence ID" value="PFX33654.1"/>
    <property type="molecule type" value="Genomic_DNA"/>
</dbReference>
<keyword evidence="3" id="KW-0808">Transferase</keyword>
<keyword evidence="3" id="KW-0695">RNA-directed DNA polymerase</keyword>
<dbReference type="GO" id="GO:0007098">
    <property type="term" value="P:centrosome cycle"/>
    <property type="evidence" value="ECO:0007669"/>
    <property type="project" value="TreeGrafter"/>
</dbReference>
<dbReference type="PANTHER" id="PTHR28588">
    <property type="entry name" value="HAUS AUGMIN-LIKE COMPLEX SUBUNIT 5"/>
    <property type="match status" value="1"/>
</dbReference>
<evidence type="ECO:0000259" key="2">
    <source>
        <dbReference type="PROSITE" id="PS50878"/>
    </source>
</evidence>
<accession>A0A2B4SSK1</accession>
<feature type="domain" description="Reverse transcriptase" evidence="2">
    <location>
        <begin position="216"/>
        <end position="469"/>
    </location>
</feature>
<dbReference type="InterPro" id="IPR000477">
    <property type="entry name" value="RT_dom"/>
</dbReference>
<comment type="caution">
    <text evidence="3">The sequence shown here is derived from an EMBL/GenBank/DDBJ whole genome shotgun (WGS) entry which is preliminary data.</text>
</comment>
<name>A0A2B4SSK1_STYPI</name>
<protein>
    <submittedName>
        <fullName evidence="3">RNA-directed DNA polymerase from mobile element jockey</fullName>
    </submittedName>
</protein>
<dbReference type="PROSITE" id="PS50878">
    <property type="entry name" value="RT_POL"/>
    <property type="match status" value="1"/>
</dbReference>
<dbReference type="PANTHER" id="PTHR28588:SF1">
    <property type="entry name" value="HAUS AUGMIN-LIKE COMPLEX SUBUNIT 5"/>
    <property type="match status" value="1"/>
</dbReference>